<dbReference type="Proteomes" id="UP001329430">
    <property type="component" value="Chromosome 2"/>
</dbReference>
<organism evidence="1 2">
    <name type="scientific">Pyrocoelia pectoralis</name>
    <dbReference type="NCBI Taxonomy" id="417401"/>
    <lineage>
        <taxon>Eukaryota</taxon>
        <taxon>Metazoa</taxon>
        <taxon>Ecdysozoa</taxon>
        <taxon>Arthropoda</taxon>
        <taxon>Hexapoda</taxon>
        <taxon>Insecta</taxon>
        <taxon>Pterygota</taxon>
        <taxon>Neoptera</taxon>
        <taxon>Endopterygota</taxon>
        <taxon>Coleoptera</taxon>
        <taxon>Polyphaga</taxon>
        <taxon>Elateriformia</taxon>
        <taxon>Elateroidea</taxon>
        <taxon>Lampyridae</taxon>
        <taxon>Lampyrinae</taxon>
        <taxon>Pyrocoelia</taxon>
    </lineage>
</organism>
<keyword evidence="2" id="KW-1185">Reference proteome</keyword>
<dbReference type="AlphaFoldDB" id="A0AAN7VF34"/>
<accession>A0AAN7VF34</accession>
<evidence type="ECO:0000313" key="1">
    <source>
        <dbReference type="EMBL" id="KAK5647425.1"/>
    </source>
</evidence>
<reference evidence="1 2" key="1">
    <citation type="journal article" date="2024" name="Insects">
        <title>An Improved Chromosome-Level Genome Assembly of the Firefly Pyrocoelia pectoralis.</title>
        <authorList>
            <person name="Fu X."/>
            <person name="Meyer-Rochow V.B."/>
            <person name="Ballantyne L."/>
            <person name="Zhu X."/>
        </authorList>
    </citation>
    <scope>NUCLEOTIDE SEQUENCE [LARGE SCALE GENOMIC DNA]</scope>
    <source>
        <strain evidence="1">XCY_ONT2</strain>
    </source>
</reference>
<dbReference type="EMBL" id="JAVRBK010000002">
    <property type="protein sequence ID" value="KAK5647425.1"/>
    <property type="molecule type" value="Genomic_DNA"/>
</dbReference>
<protein>
    <submittedName>
        <fullName evidence="1">Uncharacterized protein</fullName>
    </submittedName>
</protein>
<comment type="caution">
    <text evidence="1">The sequence shown here is derived from an EMBL/GenBank/DDBJ whole genome shotgun (WGS) entry which is preliminary data.</text>
</comment>
<gene>
    <name evidence="1" type="ORF">RI129_002317</name>
</gene>
<evidence type="ECO:0000313" key="2">
    <source>
        <dbReference type="Proteomes" id="UP001329430"/>
    </source>
</evidence>
<name>A0AAN7VF34_9COLE</name>
<proteinExistence type="predicted"/>
<sequence length="376" mass="44508">MALSISSRQFKLLRNLHFLRTKSMNKYFCNHQENILTLDSDTLDTFTTQLMQRKCNKWETDRIKQNSKLEPIQIKFQMNKKVAIDLTNVDNILCDALEADNEDCITNVIEECIKFRTVPDMSNFLQILSYFARRGDKVTILKLIELSKLFDDTILLRYSYFKHYIAEVTWTKGNINEAIILFEEVYSSNIYLRRRIRSMLNNLVSDSIRGRSEAVLFLMLNFAKRLGNNYRDYYTLACIWRNCILSEWFTDQSIALDLLENDEKLRKTVMNHIPIVVHIALREHQIDLAYRILEVLMKCESKIQYAKIVEILFDYRVRQQDLQGCTKIIQWCAIHGINLPMFQQEQYINLLCTSNNNEVPDNRGKSHKASTYHFKF</sequence>